<feature type="region of interest" description="Disordered" evidence="1">
    <location>
        <begin position="61"/>
        <end position="118"/>
    </location>
</feature>
<feature type="compositionally biased region" description="Basic and acidic residues" evidence="1">
    <location>
        <begin position="83"/>
        <end position="92"/>
    </location>
</feature>
<dbReference type="Proteomes" id="UP000789572">
    <property type="component" value="Unassembled WGS sequence"/>
</dbReference>
<evidence type="ECO:0000313" key="2">
    <source>
        <dbReference type="EMBL" id="CAG8472412.1"/>
    </source>
</evidence>
<feature type="compositionally biased region" description="Low complexity" evidence="1">
    <location>
        <begin position="94"/>
        <end position="113"/>
    </location>
</feature>
<evidence type="ECO:0000256" key="1">
    <source>
        <dbReference type="SAM" id="MobiDB-lite"/>
    </source>
</evidence>
<dbReference type="OrthoDB" id="5594977at2759"/>
<organism evidence="2 3">
    <name type="scientific">Paraglomus occultum</name>
    <dbReference type="NCBI Taxonomy" id="144539"/>
    <lineage>
        <taxon>Eukaryota</taxon>
        <taxon>Fungi</taxon>
        <taxon>Fungi incertae sedis</taxon>
        <taxon>Mucoromycota</taxon>
        <taxon>Glomeromycotina</taxon>
        <taxon>Glomeromycetes</taxon>
        <taxon>Paraglomerales</taxon>
        <taxon>Paraglomeraceae</taxon>
        <taxon>Paraglomus</taxon>
    </lineage>
</organism>
<comment type="caution">
    <text evidence="2">The sequence shown here is derived from an EMBL/GenBank/DDBJ whole genome shotgun (WGS) entry which is preliminary data.</text>
</comment>
<feature type="region of interest" description="Disordered" evidence="1">
    <location>
        <begin position="27"/>
        <end position="49"/>
    </location>
</feature>
<dbReference type="InterPro" id="IPR018814">
    <property type="entry name" value="DUF5427"/>
</dbReference>
<gene>
    <name evidence="2" type="ORF">POCULU_LOCUS1109</name>
</gene>
<keyword evidence="3" id="KW-1185">Reference proteome</keyword>
<feature type="compositionally biased region" description="Low complexity" evidence="1">
    <location>
        <begin position="73"/>
        <end position="82"/>
    </location>
</feature>
<reference evidence="2" key="1">
    <citation type="submission" date="2021-06" db="EMBL/GenBank/DDBJ databases">
        <authorList>
            <person name="Kallberg Y."/>
            <person name="Tangrot J."/>
            <person name="Rosling A."/>
        </authorList>
    </citation>
    <scope>NUCLEOTIDE SEQUENCE</scope>
    <source>
        <strain evidence="2">IA702</strain>
    </source>
</reference>
<dbReference type="EMBL" id="CAJVPJ010000074">
    <property type="protein sequence ID" value="CAG8472412.1"/>
    <property type="molecule type" value="Genomic_DNA"/>
</dbReference>
<name>A0A9N8Z6H6_9GLOM</name>
<proteinExistence type="predicted"/>
<feature type="compositionally biased region" description="Polar residues" evidence="1">
    <location>
        <begin position="27"/>
        <end position="37"/>
    </location>
</feature>
<accession>A0A9N8Z6H6</accession>
<dbReference type="AlphaFoldDB" id="A0A9N8Z6H6"/>
<protein>
    <submittedName>
        <fullName evidence="2">2171_t:CDS:1</fullName>
    </submittedName>
</protein>
<sequence length="466" mass="51161">MADNKPPTNANSKEDVYQFLKTIETYSQSTSNATPNASGPGGSVQAADTRAVFEFLDQFSQTKPTAATPPNSTGTGATVATGKKIEGNRTEAKSVQAQEQSQQQPSLDRQPSQKQTSLTETIGAGWAWNNLLATATTAYKTASTVVDSSVKGALATVETVRANETTKKFEERVREYVNKEAIEKIGTDLRTLSLSTLTTVVNVVAPPIAEHEVVEVWLTHDMIGYVGLESIVYHAFMRIMEQVEGGDILVRKGSEVRRRDAVDEGRKDLNVCEGFAEAVGIAKVNNECCVGKEIEDLNPISFVEGINNDYSYCACHVANIEQTIKHHFIPHPTSTFFPPDHPPLSPLSPGAPPVTTCPVFMAIQPTKASPMPSLDGENKYLYYTVVLNDPTHHLNFYTFSQSLPISWLEVPYADNEWVEEKMIEAIRLAVTCVAQDYVWHRMKDDDDAAAAKKDEEVVVNEAKEGD</sequence>
<feature type="compositionally biased region" description="Polar residues" evidence="1">
    <location>
        <begin position="61"/>
        <end position="72"/>
    </location>
</feature>
<dbReference type="PANTHER" id="PTHR28265">
    <property type="entry name" value="MAINTENANCE OF TELOMERE CAPPING PROTEIN 1"/>
    <property type="match status" value="1"/>
</dbReference>
<dbReference type="PANTHER" id="PTHR28265:SF1">
    <property type="entry name" value="MAINTENANCE OF TELOMERE CAPPING PROTEIN 1"/>
    <property type="match status" value="1"/>
</dbReference>
<evidence type="ECO:0000313" key="3">
    <source>
        <dbReference type="Proteomes" id="UP000789572"/>
    </source>
</evidence>
<dbReference type="Pfam" id="PF10310">
    <property type="entry name" value="DUF5427"/>
    <property type="match status" value="1"/>
</dbReference>